<keyword evidence="4" id="KW-1185">Reference proteome</keyword>
<dbReference type="NCBIfam" id="TIGR01730">
    <property type="entry name" value="RND_mfp"/>
    <property type="match status" value="1"/>
</dbReference>
<accession>A0A368TZV7</accession>
<keyword evidence="2" id="KW-0175">Coiled coil</keyword>
<evidence type="ECO:0000256" key="1">
    <source>
        <dbReference type="ARBA" id="ARBA00009477"/>
    </source>
</evidence>
<protein>
    <submittedName>
        <fullName evidence="3">Efflux RND transporter periplasmic adaptor subunit</fullName>
    </submittedName>
</protein>
<evidence type="ECO:0000313" key="4">
    <source>
        <dbReference type="Proteomes" id="UP000253204"/>
    </source>
</evidence>
<dbReference type="Proteomes" id="UP000253204">
    <property type="component" value="Unassembled WGS sequence"/>
</dbReference>
<dbReference type="InterPro" id="IPR006143">
    <property type="entry name" value="RND_pump_MFP"/>
</dbReference>
<feature type="coiled-coil region" evidence="2">
    <location>
        <begin position="159"/>
        <end position="186"/>
    </location>
</feature>
<dbReference type="Gene3D" id="2.40.50.100">
    <property type="match status" value="1"/>
</dbReference>
<name>A0A368TZV7_9GAMM</name>
<dbReference type="GO" id="GO:0015562">
    <property type="term" value="F:efflux transmembrane transporter activity"/>
    <property type="evidence" value="ECO:0007669"/>
    <property type="project" value="TreeGrafter"/>
</dbReference>
<proteinExistence type="inferred from homology"/>
<gene>
    <name evidence="3" type="ORF">DU506_11830</name>
</gene>
<evidence type="ECO:0000313" key="3">
    <source>
        <dbReference type="EMBL" id="RCV90298.1"/>
    </source>
</evidence>
<dbReference type="SUPFAM" id="SSF111369">
    <property type="entry name" value="HlyD-like secretion proteins"/>
    <property type="match status" value="1"/>
</dbReference>
<dbReference type="GO" id="GO:1990281">
    <property type="term" value="C:efflux pump complex"/>
    <property type="evidence" value="ECO:0007669"/>
    <property type="project" value="TreeGrafter"/>
</dbReference>
<comment type="similarity">
    <text evidence="1">Belongs to the membrane fusion protein (MFP) (TC 8.A.1) family.</text>
</comment>
<dbReference type="Gene3D" id="2.40.30.170">
    <property type="match status" value="1"/>
</dbReference>
<dbReference type="OrthoDB" id="1185083at2"/>
<dbReference type="PANTHER" id="PTHR30469:SF20">
    <property type="entry name" value="EFFLUX RND TRANSPORTER PERIPLASMIC ADAPTOR SUBUNIT"/>
    <property type="match status" value="1"/>
</dbReference>
<dbReference type="Gene3D" id="2.40.420.20">
    <property type="match status" value="1"/>
</dbReference>
<dbReference type="EMBL" id="QPIJ01000027">
    <property type="protein sequence ID" value="RCV90298.1"/>
    <property type="molecule type" value="Genomic_DNA"/>
</dbReference>
<dbReference type="PANTHER" id="PTHR30469">
    <property type="entry name" value="MULTIDRUG RESISTANCE PROTEIN MDTA"/>
    <property type="match status" value="1"/>
</dbReference>
<comment type="caution">
    <text evidence="3">The sequence shown here is derived from an EMBL/GenBank/DDBJ whole genome shotgun (WGS) entry which is preliminary data.</text>
</comment>
<sequence length="394" mass="43238">MNVSEYALTLNALAVFESRAFISRGAVTVPVIRIRLLLGVLALLTLAGCEKSQTLEPASARPVKLLTLDDAGAALMRHFPARVEASTRSDLSFRTAGELLELNVAAGQRISAGEIIARIDDSNARSQLESARSSLELAEATFERMRYTLERGAISQVRFDEAKSELRAARSAFEQADEQLEHTRLRAPYDGVIARVPVDNRQMVQIKETVAVIQQPGQLDVVFHLPEQIVRRMVPADDSALPFGNMLAHEVYFSKDGSVYLAQLKSYTTQADAQSLAYEITLTLPQPDNITLLDGMSATVRLDLSAWMPQDVTPVWRVPPEAVSYAGENPDQARVWRFQSPDSIESVPVEVGSLTSAGLEVRGELAPEDRLVAAGASRLRADMSVIPWKKEQGL</sequence>
<organism evidence="3 4">
    <name type="scientific">Vreelandella rituensis</name>
    <dbReference type="NCBI Taxonomy" id="2282306"/>
    <lineage>
        <taxon>Bacteria</taxon>
        <taxon>Pseudomonadati</taxon>
        <taxon>Pseudomonadota</taxon>
        <taxon>Gammaproteobacteria</taxon>
        <taxon>Oceanospirillales</taxon>
        <taxon>Halomonadaceae</taxon>
        <taxon>Vreelandella</taxon>
    </lineage>
</organism>
<evidence type="ECO:0000256" key="2">
    <source>
        <dbReference type="SAM" id="Coils"/>
    </source>
</evidence>
<dbReference type="AlphaFoldDB" id="A0A368TZV7"/>
<dbReference type="Gene3D" id="1.10.287.470">
    <property type="entry name" value="Helix hairpin bin"/>
    <property type="match status" value="1"/>
</dbReference>
<reference evidence="3 4" key="1">
    <citation type="submission" date="2018-07" db="EMBL/GenBank/DDBJ databases">
        <title>Halomonas rutogse sp. nov., isolated from Lake TangqianCo on Tibetan Plateau.</title>
        <authorList>
            <person name="Lu H."/>
            <person name="Xing P."/>
            <person name="Wu Q."/>
        </authorList>
    </citation>
    <scope>NUCLEOTIDE SEQUENCE [LARGE SCALE GENOMIC DNA]</scope>
    <source>
        <strain evidence="3 4">TQ8S</strain>
    </source>
</reference>